<evidence type="ECO:0000256" key="2">
    <source>
        <dbReference type="ARBA" id="ARBA00009865"/>
    </source>
</evidence>
<dbReference type="Pfam" id="PF04616">
    <property type="entry name" value="Glyco_hydro_43"/>
    <property type="match status" value="1"/>
</dbReference>
<dbReference type="AlphaFoldDB" id="A0AAU7DRY4"/>
<dbReference type="InterPro" id="IPR050727">
    <property type="entry name" value="GH43_arabinanases"/>
</dbReference>
<keyword evidence="3 5" id="KW-0378">Hydrolase</keyword>
<protein>
    <submittedName>
        <fullName evidence="6">Glycoside hydrolase family 43 protein</fullName>
    </submittedName>
</protein>
<evidence type="ECO:0000313" key="6">
    <source>
        <dbReference type="EMBL" id="XBH20962.1"/>
    </source>
</evidence>
<dbReference type="InterPro" id="IPR023296">
    <property type="entry name" value="Glyco_hydro_beta-prop_sf"/>
</dbReference>
<dbReference type="PANTHER" id="PTHR43301">
    <property type="entry name" value="ARABINAN ENDO-1,5-ALPHA-L-ARABINOSIDASE"/>
    <property type="match status" value="1"/>
</dbReference>
<keyword evidence="4 5" id="KW-0326">Glycosidase</keyword>
<dbReference type="GO" id="GO:0005975">
    <property type="term" value="P:carbohydrate metabolic process"/>
    <property type="evidence" value="ECO:0007669"/>
    <property type="project" value="InterPro"/>
</dbReference>
<name>A0AAU7DRY4_9MICO</name>
<dbReference type="Gene3D" id="2.115.10.20">
    <property type="entry name" value="Glycosyl hydrolase domain, family 43"/>
    <property type="match status" value="1"/>
</dbReference>
<evidence type="ECO:0000256" key="4">
    <source>
        <dbReference type="ARBA" id="ARBA00023295"/>
    </source>
</evidence>
<dbReference type="InterPro" id="IPR006710">
    <property type="entry name" value="Glyco_hydro_43"/>
</dbReference>
<gene>
    <name evidence="6" type="ORF">V5R04_12155</name>
</gene>
<dbReference type="SUPFAM" id="SSF75005">
    <property type="entry name" value="Arabinanase/levansucrase/invertase"/>
    <property type="match status" value="1"/>
</dbReference>
<proteinExistence type="inferred from homology"/>
<accession>A0AAU7DRY4</accession>
<organism evidence="6">
    <name type="scientific">Jonesiaceae bacterium BS-20</name>
    <dbReference type="NCBI Taxonomy" id="3120821"/>
    <lineage>
        <taxon>Bacteria</taxon>
        <taxon>Bacillati</taxon>
        <taxon>Actinomycetota</taxon>
        <taxon>Actinomycetes</taxon>
        <taxon>Micrococcales</taxon>
        <taxon>Jonesiaceae</taxon>
    </lineage>
</organism>
<comment type="pathway">
    <text evidence="1">Glycan metabolism; L-arabinan degradation.</text>
</comment>
<reference evidence="6" key="1">
    <citation type="submission" date="2024-02" db="EMBL/GenBank/DDBJ databases">
        <title>Tomenella chthoni gen. nov. sp. nov., a member of the family Jonesiaceae isolated from bat guano.</title>
        <authorList>
            <person name="Miller S.L."/>
            <person name="King J."/>
            <person name="Sankaranarayanan K."/>
            <person name="Lawson P.A."/>
        </authorList>
    </citation>
    <scope>NUCLEOTIDE SEQUENCE</scope>
    <source>
        <strain evidence="6">BS-20</strain>
    </source>
</reference>
<dbReference type="GO" id="GO:0004553">
    <property type="term" value="F:hydrolase activity, hydrolyzing O-glycosyl compounds"/>
    <property type="evidence" value="ECO:0007669"/>
    <property type="project" value="InterPro"/>
</dbReference>
<dbReference type="PANTHER" id="PTHR43301:SF3">
    <property type="entry name" value="ARABINAN ENDO-1,5-ALPHA-L-ARABINOSIDASE A-RELATED"/>
    <property type="match status" value="1"/>
</dbReference>
<dbReference type="CDD" id="cd08981">
    <property type="entry name" value="GH43_Bt1873-like"/>
    <property type="match status" value="1"/>
</dbReference>
<evidence type="ECO:0000256" key="5">
    <source>
        <dbReference type="RuleBase" id="RU361187"/>
    </source>
</evidence>
<evidence type="ECO:0000256" key="3">
    <source>
        <dbReference type="ARBA" id="ARBA00022801"/>
    </source>
</evidence>
<sequence>MLRTADIQIRDPFILQVDSLFYMFGTTDSSPWSGPGTGFNCYSSSDLELWDGPFAAFTPPKDFWGVTNYWAPEVKQVGDQFFMTATFCADSGSRGTAILVSDHPTGPYRPHSNGPVTPPDWMCLDGTLFEQAGHMWLVFCREWTEVIDGQIYAQQLSADLTYAIGQPQLLFSAAQAPWVRPITDARTNGVPSYVTDGPFLHGLSDGALLMMWSSFGQGGYTVGLVRSDSGLLAGPWTHLADPLWPQDGGHGMLFFDPTGQLQLSLHAPNDTPLERAVFHPVQEVADPQHPGHLTLACG</sequence>
<evidence type="ECO:0000256" key="1">
    <source>
        <dbReference type="ARBA" id="ARBA00004834"/>
    </source>
</evidence>
<dbReference type="EMBL" id="CP146203">
    <property type="protein sequence ID" value="XBH20962.1"/>
    <property type="molecule type" value="Genomic_DNA"/>
</dbReference>
<comment type="similarity">
    <text evidence="2 5">Belongs to the glycosyl hydrolase 43 family.</text>
</comment>